<feature type="domain" description="L,D-TPase catalytic" evidence="9">
    <location>
        <begin position="240"/>
        <end position="366"/>
    </location>
</feature>
<evidence type="ECO:0000259" key="9">
    <source>
        <dbReference type="PROSITE" id="PS52029"/>
    </source>
</evidence>
<keyword evidence="6 7" id="KW-0961">Cell wall biogenesis/degradation</keyword>
<evidence type="ECO:0000256" key="4">
    <source>
        <dbReference type="ARBA" id="ARBA00022984"/>
    </source>
</evidence>
<sequence length="432" mass="46358">MGHVEFRVIAVGTGALALLLAGGCGTSGTDKEGGAAGGRSDVAVNVSPANGATQVPPELPVTVGIAGGVLRSVQVRPRNGEAVSGLLSADHTRWRSRRTMTPGETYQVTVEAVTPTGEAKRLTTVFSTQRATQLFALDKILPSRDTTGLKVGVGMPIMLAFDKPIADRVAVERNLLVQSSKPVEGAWHWWDDKTLAFRPKTYWPADTKVKLVAQLAGVHGGPGMYGARDYVREFEIGRARVSHADTTSHQMTVKQDGKVIRTIPLSAGQGGDWKYYTTNGIHLAMSREDVTTMTSPGIGPGSAGYYSLTVYDTVRISDTGEYVHGAPWSVGSQGNSNVSHGCINISPSNAQWFKDTTLIGDPIIVSGSPRRLDPTNGWGHWQESWPEWLRWSGLRSGFTTEALAVTPADHASARADEADKVKKDQEKKNTPS</sequence>
<dbReference type="GO" id="GO:0071972">
    <property type="term" value="F:peptidoglycan L,D-transpeptidase activity"/>
    <property type="evidence" value="ECO:0007669"/>
    <property type="project" value="TreeGrafter"/>
</dbReference>
<dbReference type="PANTHER" id="PTHR30582:SF2">
    <property type="entry name" value="L,D-TRANSPEPTIDASE YCIB-RELATED"/>
    <property type="match status" value="1"/>
</dbReference>
<dbReference type="GO" id="GO:0071555">
    <property type="term" value="P:cell wall organization"/>
    <property type="evidence" value="ECO:0007669"/>
    <property type="project" value="UniProtKB-UniRule"/>
</dbReference>
<dbReference type="CDD" id="cd13432">
    <property type="entry name" value="LDT_IgD_like_2"/>
    <property type="match status" value="1"/>
</dbReference>
<evidence type="ECO:0000256" key="8">
    <source>
        <dbReference type="SAM" id="MobiDB-lite"/>
    </source>
</evidence>
<keyword evidence="3 7" id="KW-0133">Cell shape</keyword>
<proteinExistence type="predicted"/>
<dbReference type="PROSITE" id="PS51257">
    <property type="entry name" value="PROKAR_LIPOPROTEIN"/>
    <property type="match status" value="1"/>
</dbReference>
<dbReference type="GO" id="GO:0005576">
    <property type="term" value="C:extracellular region"/>
    <property type="evidence" value="ECO:0007669"/>
    <property type="project" value="TreeGrafter"/>
</dbReference>
<comment type="caution">
    <text evidence="10">The sequence shown here is derived from an EMBL/GenBank/DDBJ whole genome shotgun (WGS) entry which is preliminary data.</text>
</comment>
<gene>
    <name evidence="10" type="ORF">BJ992_004092</name>
</gene>
<comment type="pathway">
    <text evidence="1 7">Cell wall biogenesis; peptidoglycan biosynthesis.</text>
</comment>
<reference evidence="10 11" key="1">
    <citation type="submission" date="2020-08" db="EMBL/GenBank/DDBJ databases">
        <title>Sequencing the genomes of 1000 actinobacteria strains.</title>
        <authorList>
            <person name="Klenk H.-P."/>
        </authorList>
    </citation>
    <scope>NUCLEOTIDE SEQUENCE [LARGE SCALE GENOMIC DNA]</scope>
    <source>
        <strain evidence="10 11">DSM 44936</strain>
    </source>
</reference>
<dbReference type="CDD" id="cd16913">
    <property type="entry name" value="YkuD_like"/>
    <property type="match status" value="1"/>
</dbReference>
<dbReference type="InterPro" id="IPR005490">
    <property type="entry name" value="LD_TPept_cat_dom"/>
</dbReference>
<evidence type="ECO:0000256" key="7">
    <source>
        <dbReference type="PROSITE-ProRule" id="PRU01373"/>
    </source>
</evidence>
<dbReference type="AlphaFoldDB" id="A0A7X0IGB9"/>
<feature type="active site" description="Nucleophile" evidence="7">
    <location>
        <position position="342"/>
    </location>
</feature>
<dbReference type="GO" id="GO:0018104">
    <property type="term" value="P:peptidoglycan-protein cross-linking"/>
    <property type="evidence" value="ECO:0007669"/>
    <property type="project" value="TreeGrafter"/>
</dbReference>
<dbReference type="SUPFAM" id="SSF141523">
    <property type="entry name" value="L,D-transpeptidase catalytic domain-like"/>
    <property type="match status" value="1"/>
</dbReference>
<dbReference type="GO" id="GO:0008360">
    <property type="term" value="P:regulation of cell shape"/>
    <property type="evidence" value="ECO:0007669"/>
    <property type="project" value="UniProtKB-UniRule"/>
</dbReference>
<organism evidence="10 11">
    <name type="scientific">Sphaerisporangium rubeum</name>
    <dbReference type="NCBI Taxonomy" id="321317"/>
    <lineage>
        <taxon>Bacteria</taxon>
        <taxon>Bacillati</taxon>
        <taxon>Actinomycetota</taxon>
        <taxon>Actinomycetes</taxon>
        <taxon>Streptosporangiales</taxon>
        <taxon>Streptosporangiaceae</taxon>
        <taxon>Sphaerisporangium</taxon>
    </lineage>
</organism>
<dbReference type="Proteomes" id="UP000555564">
    <property type="component" value="Unassembled WGS sequence"/>
</dbReference>
<name>A0A7X0IGB9_9ACTN</name>
<evidence type="ECO:0000313" key="10">
    <source>
        <dbReference type="EMBL" id="MBB6474661.1"/>
    </source>
</evidence>
<keyword evidence="2" id="KW-0808">Transferase</keyword>
<feature type="active site" description="Proton donor/acceptor" evidence="7">
    <location>
        <position position="324"/>
    </location>
</feature>
<dbReference type="InterPro" id="IPR050979">
    <property type="entry name" value="LD-transpeptidase"/>
</dbReference>
<dbReference type="Pfam" id="PF03734">
    <property type="entry name" value="YkuD"/>
    <property type="match status" value="1"/>
</dbReference>
<dbReference type="Gene3D" id="2.60.40.3780">
    <property type="match status" value="1"/>
</dbReference>
<evidence type="ECO:0000313" key="11">
    <source>
        <dbReference type="Proteomes" id="UP000555564"/>
    </source>
</evidence>
<accession>A0A7X0IGB9</accession>
<dbReference type="InterPro" id="IPR038063">
    <property type="entry name" value="Transpep_catalytic_dom"/>
</dbReference>
<evidence type="ECO:0000256" key="6">
    <source>
        <dbReference type="ARBA" id="ARBA00023316"/>
    </source>
</evidence>
<protein>
    <submittedName>
        <fullName evidence="10">Lipoprotein-anchoring transpeptidase ErfK/SrfK</fullName>
    </submittedName>
</protein>
<dbReference type="Gene3D" id="2.40.440.10">
    <property type="entry name" value="L,D-transpeptidase catalytic domain-like"/>
    <property type="match status" value="1"/>
</dbReference>
<dbReference type="Pfam" id="PF17964">
    <property type="entry name" value="Big_10"/>
    <property type="match status" value="1"/>
</dbReference>
<dbReference type="InterPro" id="IPR041280">
    <property type="entry name" value="Big_10"/>
</dbReference>
<keyword evidence="5" id="KW-0012">Acyltransferase</keyword>
<feature type="compositionally biased region" description="Basic and acidic residues" evidence="8">
    <location>
        <begin position="411"/>
        <end position="432"/>
    </location>
</feature>
<keyword evidence="10" id="KW-0449">Lipoprotein</keyword>
<evidence type="ECO:0000256" key="5">
    <source>
        <dbReference type="ARBA" id="ARBA00023315"/>
    </source>
</evidence>
<keyword evidence="11" id="KW-1185">Reference proteome</keyword>
<dbReference type="GO" id="GO:0016746">
    <property type="term" value="F:acyltransferase activity"/>
    <property type="evidence" value="ECO:0007669"/>
    <property type="project" value="UniProtKB-KW"/>
</dbReference>
<dbReference type="EMBL" id="JACHIU010000001">
    <property type="protein sequence ID" value="MBB6474661.1"/>
    <property type="molecule type" value="Genomic_DNA"/>
</dbReference>
<evidence type="ECO:0000256" key="3">
    <source>
        <dbReference type="ARBA" id="ARBA00022960"/>
    </source>
</evidence>
<feature type="region of interest" description="Disordered" evidence="8">
    <location>
        <begin position="407"/>
        <end position="432"/>
    </location>
</feature>
<dbReference type="Gene3D" id="2.60.40.3710">
    <property type="match status" value="1"/>
</dbReference>
<dbReference type="RefSeq" id="WP_343072777.1">
    <property type="nucleotide sequence ID" value="NZ_BAAALO010000097.1"/>
</dbReference>
<dbReference type="PANTHER" id="PTHR30582">
    <property type="entry name" value="L,D-TRANSPEPTIDASE"/>
    <property type="match status" value="1"/>
</dbReference>
<evidence type="ECO:0000256" key="1">
    <source>
        <dbReference type="ARBA" id="ARBA00004752"/>
    </source>
</evidence>
<dbReference type="UniPathway" id="UPA00219"/>
<dbReference type="PROSITE" id="PS52029">
    <property type="entry name" value="LD_TPASE"/>
    <property type="match status" value="1"/>
</dbReference>
<evidence type="ECO:0000256" key="2">
    <source>
        <dbReference type="ARBA" id="ARBA00022679"/>
    </source>
</evidence>
<keyword evidence="4 7" id="KW-0573">Peptidoglycan synthesis</keyword>